<sequence length="563" mass="63737">MFQGQRSNGRGRDQTRGRERSRGKGRGHVGRVSSRQQGSDVGRGSNTKESMKPAAQRRNSKPSVKSRQKESHTKEDHQQNQSCESKQSNKFRSRKQKESQPEKTTGSIAMKKDYHKSGSVAGQSSGKADCILSNSFGCENINWSSKELIKFCEKNFVMFIMRGVPGSGKSTLAQKVKSFYGGRDAIICSADDYRYNRKGEYIFSVDQLYKTHLQCQNKAETYCSKQIHVIIIDNTNIHSKDCNPYLTMAKKYNYFVIFLKMKAQGVDHHVQYNTHQVPRDTIAKMILSYGSNPLPYYFNWAVPNSEGVRLRNVTQRLIQSCMKADSHFSNFLTNEMKTSSQNLFKTFHLQNASSHHYHATVAYTNQYNVPTKISDKYTKSATVKNALGSVTFLQIAGVYITPKCIAARLLLTEEQKKLWGRNDSLNRGEINPIAFESNKVMEGSLEKMLCDLHLNNKHMNEDTVTFQVPPGCTEPSHSLGCTAHITLGTRGNNKPVIAKDTLYQIVHLEAYTLPKSETLTSGNLAIRCYGDDKWVIYFRHPFIAQALFCGHYDLMKNTGCPKK</sequence>
<reference evidence="18" key="1">
    <citation type="submission" date="2021-01" db="UniProtKB">
        <authorList>
            <consortium name="EnsemblMetazoa"/>
        </authorList>
    </citation>
    <scope>IDENTIFICATION</scope>
</reference>
<evidence type="ECO:0000256" key="6">
    <source>
        <dbReference type="ARBA" id="ARBA00012317"/>
    </source>
</evidence>
<comment type="function">
    <text evidence="15">Catalyzes the formation of 2'-nucleotide products from 2',3'-cyclic substrates. May participate in RNA metabolism in the myelinating cell, CNP is the third most abundant protein in central nervous system myelin.</text>
</comment>
<comment type="similarity">
    <text evidence="4">Belongs to the 2H phosphoesterase superfamily. CNPase family.</text>
</comment>
<evidence type="ECO:0000256" key="3">
    <source>
        <dbReference type="ARBA" id="ARBA00004635"/>
    </source>
</evidence>
<evidence type="ECO:0000256" key="13">
    <source>
        <dbReference type="ARBA" id="ARBA00023288"/>
    </source>
</evidence>
<evidence type="ECO:0000256" key="14">
    <source>
        <dbReference type="ARBA" id="ARBA00023289"/>
    </source>
</evidence>
<evidence type="ECO:0000256" key="7">
    <source>
        <dbReference type="ARBA" id="ARBA00014478"/>
    </source>
</evidence>
<evidence type="ECO:0000259" key="17">
    <source>
        <dbReference type="Pfam" id="PF05881"/>
    </source>
</evidence>
<dbReference type="Pfam" id="PF13671">
    <property type="entry name" value="AAA_33"/>
    <property type="match status" value="1"/>
</dbReference>
<keyword evidence="13" id="KW-0449">Lipoprotein</keyword>
<feature type="compositionally biased region" description="Basic and acidic residues" evidence="16">
    <location>
        <begin position="10"/>
        <end position="22"/>
    </location>
</feature>
<evidence type="ECO:0000256" key="8">
    <source>
        <dbReference type="ARBA" id="ARBA00022481"/>
    </source>
</evidence>
<keyword evidence="9" id="KW-0597">Phosphoprotein</keyword>
<dbReference type="GO" id="GO:0004113">
    <property type="term" value="F:2',3'-cyclic-nucleotide 3'-phosphodiesterase activity"/>
    <property type="evidence" value="ECO:0007669"/>
    <property type="project" value="UniProtKB-EC"/>
</dbReference>
<dbReference type="PANTHER" id="PTHR10156">
    <property type="entry name" value="2',3'-CYCLIC-NUCLEOTIDE 3'-PHOSPHODIESTERASE"/>
    <property type="match status" value="1"/>
</dbReference>
<evidence type="ECO:0000256" key="11">
    <source>
        <dbReference type="ARBA" id="ARBA00022884"/>
    </source>
</evidence>
<protein>
    <recommendedName>
        <fullName evidence="7">2',3'-cyclic-nucleotide 3'-phosphodiesterase</fullName>
        <ecNumber evidence="6">3.1.4.37</ecNumber>
    </recommendedName>
</protein>
<feature type="compositionally biased region" description="Polar residues" evidence="16">
    <location>
        <begin position="79"/>
        <end position="88"/>
    </location>
</feature>
<feature type="compositionally biased region" description="Polar residues" evidence="16">
    <location>
        <begin position="33"/>
        <end position="48"/>
    </location>
</feature>
<dbReference type="InterPro" id="IPR008431">
    <property type="entry name" value="CNPase"/>
</dbReference>
<proteinExistence type="inferred from homology"/>
<evidence type="ECO:0000256" key="4">
    <source>
        <dbReference type="ARBA" id="ARBA00008662"/>
    </source>
</evidence>
<name>A0A7M5X5E6_9CNID</name>
<evidence type="ECO:0000256" key="9">
    <source>
        <dbReference type="ARBA" id="ARBA00022553"/>
    </source>
</evidence>
<dbReference type="InterPro" id="IPR027417">
    <property type="entry name" value="P-loop_NTPase"/>
</dbReference>
<dbReference type="Gene3D" id="3.40.50.300">
    <property type="entry name" value="P-loop containing nucleotide triphosphate hydrolases"/>
    <property type="match status" value="1"/>
</dbReference>
<keyword evidence="19" id="KW-1185">Reference proteome</keyword>
<dbReference type="InterPro" id="IPR047325">
    <property type="entry name" value="CNPase_cat"/>
</dbReference>
<evidence type="ECO:0000256" key="12">
    <source>
        <dbReference type="ARBA" id="ARBA00023136"/>
    </source>
</evidence>
<dbReference type="GO" id="GO:0009214">
    <property type="term" value="P:cyclic nucleotide catabolic process"/>
    <property type="evidence" value="ECO:0007669"/>
    <property type="project" value="InterPro"/>
</dbReference>
<dbReference type="InterPro" id="IPR009097">
    <property type="entry name" value="Cyclic_Pdiesterase"/>
</dbReference>
<comment type="subcellular location">
    <subcellularLocation>
        <location evidence="2">Melanosome</location>
    </subcellularLocation>
    <subcellularLocation>
        <location evidence="3">Membrane</location>
        <topology evidence="3">Lipid-anchor</topology>
    </subcellularLocation>
</comment>
<comment type="subunit">
    <text evidence="5">Exists as monomers and homodimers.</text>
</comment>
<dbReference type="EC" id="3.1.4.37" evidence="6"/>
<comment type="catalytic activity">
    <reaction evidence="1">
        <text>a nucleoside 2',3'-cyclic phosphate + H2O = a nucleoside 2'-phosphate + H(+)</text>
        <dbReference type="Rhea" id="RHEA:14489"/>
        <dbReference type="ChEBI" id="CHEBI:15377"/>
        <dbReference type="ChEBI" id="CHEBI:15378"/>
        <dbReference type="ChEBI" id="CHEBI:66954"/>
        <dbReference type="ChEBI" id="CHEBI:78552"/>
        <dbReference type="EC" id="3.1.4.37"/>
    </reaction>
</comment>
<dbReference type="GO" id="GO:0003723">
    <property type="term" value="F:RNA binding"/>
    <property type="evidence" value="ECO:0007669"/>
    <property type="project" value="UniProtKB-KW"/>
</dbReference>
<dbReference type="Gene3D" id="3.90.1740.10">
    <property type="entry name" value="2',3'-cyclic nucleotide 3'-phosphodiesterase superfamily"/>
    <property type="match status" value="1"/>
</dbReference>
<organism evidence="18 19">
    <name type="scientific">Clytia hemisphaerica</name>
    <dbReference type="NCBI Taxonomy" id="252671"/>
    <lineage>
        <taxon>Eukaryota</taxon>
        <taxon>Metazoa</taxon>
        <taxon>Cnidaria</taxon>
        <taxon>Hydrozoa</taxon>
        <taxon>Hydroidolina</taxon>
        <taxon>Leptothecata</taxon>
        <taxon>Obeliida</taxon>
        <taxon>Clytiidae</taxon>
        <taxon>Clytia</taxon>
    </lineage>
</organism>
<feature type="region of interest" description="Disordered" evidence="16">
    <location>
        <begin position="1"/>
        <end position="125"/>
    </location>
</feature>
<dbReference type="GO" id="GO:0016020">
    <property type="term" value="C:membrane"/>
    <property type="evidence" value="ECO:0007669"/>
    <property type="project" value="UniProtKB-SubCell"/>
</dbReference>
<evidence type="ECO:0000256" key="1">
    <source>
        <dbReference type="ARBA" id="ARBA00000610"/>
    </source>
</evidence>
<keyword evidence="11" id="KW-0694">RNA-binding</keyword>
<dbReference type="OrthoDB" id="3231855at2759"/>
<evidence type="ECO:0000256" key="10">
    <source>
        <dbReference type="ARBA" id="ARBA00022801"/>
    </source>
</evidence>
<dbReference type="GeneID" id="136810038"/>
<keyword evidence="14" id="KW-0636">Prenylation</keyword>
<evidence type="ECO:0000256" key="5">
    <source>
        <dbReference type="ARBA" id="ARBA00011781"/>
    </source>
</evidence>
<evidence type="ECO:0000313" key="18">
    <source>
        <dbReference type="EnsemblMetazoa" id="CLYHEMP018125.1"/>
    </source>
</evidence>
<keyword evidence="12" id="KW-0472">Membrane</keyword>
<dbReference type="SUPFAM" id="SSF52540">
    <property type="entry name" value="P-loop containing nucleoside triphosphate hydrolases"/>
    <property type="match status" value="1"/>
</dbReference>
<dbReference type="Proteomes" id="UP000594262">
    <property type="component" value="Unplaced"/>
</dbReference>
<feature type="domain" description="Cyclic nucleotide phosphodiesterase catalytic" evidence="17">
    <location>
        <begin position="294"/>
        <end position="421"/>
    </location>
</feature>
<dbReference type="GO" id="GO:0005737">
    <property type="term" value="C:cytoplasm"/>
    <property type="evidence" value="ECO:0007669"/>
    <property type="project" value="TreeGrafter"/>
</dbReference>
<evidence type="ECO:0000256" key="15">
    <source>
        <dbReference type="ARBA" id="ARBA00045937"/>
    </source>
</evidence>
<dbReference type="Pfam" id="PF05881">
    <property type="entry name" value="CNPase"/>
    <property type="match status" value="1"/>
</dbReference>
<keyword evidence="8" id="KW-0488">Methylation</keyword>
<dbReference type="AlphaFoldDB" id="A0A7M5X5E6"/>
<feature type="compositionally biased region" description="Basic and acidic residues" evidence="16">
    <location>
        <begin position="67"/>
        <end position="78"/>
    </location>
</feature>
<evidence type="ECO:0000256" key="16">
    <source>
        <dbReference type="SAM" id="MobiDB-lite"/>
    </source>
</evidence>
<dbReference type="RefSeq" id="XP_066922708.1">
    <property type="nucleotide sequence ID" value="XM_067066607.1"/>
</dbReference>
<dbReference type="PANTHER" id="PTHR10156:SF0">
    <property type="entry name" value="2',3'-CYCLIC-NUCLEOTIDE 3'-PHOSPHODIESTERASE"/>
    <property type="match status" value="1"/>
</dbReference>
<evidence type="ECO:0000313" key="19">
    <source>
        <dbReference type="Proteomes" id="UP000594262"/>
    </source>
</evidence>
<dbReference type="SUPFAM" id="SSF55144">
    <property type="entry name" value="LigT-like"/>
    <property type="match status" value="1"/>
</dbReference>
<accession>A0A7M5X5E6</accession>
<keyword evidence="10" id="KW-0378">Hydrolase</keyword>
<evidence type="ECO:0000256" key="2">
    <source>
        <dbReference type="ARBA" id="ARBA00004223"/>
    </source>
</evidence>
<dbReference type="EnsemblMetazoa" id="CLYHEMT018125.1">
    <property type="protein sequence ID" value="CLYHEMP018125.1"/>
    <property type="gene ID" value="CLYHEMG018125"/>
</dbReference>